<feature type="chain" id="PRO_5045397505" description="TF-B3 domain-containing protein" evidence="6">
    <location>
        <begin position="18"/>
        <end position="104"/>
    </location>
</feature>
<gene>
    <name evidence="8" type="ORF">KY290_022115</name>
</gene>
<evidence type="ECO:0000256" key="1">
    <source>
        <dbReference type="ARBA" id="ARBA00004123"/>
    </source>
</evidence>
<evidence type="ECO:0000256" key="3">
    <source>
        <dbReference type="ARBA" id="ARBA00023125"/>
    </source>
</evidence>
<dbReference type="EMBL" id="JAIVGD010000015">
    <property type="protein sequence ID" value="KAH0758622.1"/>
    <property type="molecule type" value="Genomic_DNA"/>
</dbReference>
<dbReference type="SUPFAM" id="SSF101936">
    <property type="entry name" value="DNA-binding pseudobarrel domain"/>
    <property type="match status" value="1"/>
</dbReference>
<dbReference type="Pfam" id="PF02362">
    <property type="entry name" value="B3"/>
    <property type="match status" value="1"/>
</dbReference>
<dbReference type="Proteomes" id="UP000826656">
    <property type="component" value="Unassembled WGS sequence"/>
</dbReference>
<keyword evidence="2" id="KW-0805">Transcription regulation</keyword>
<evidence type="ECO:0000313" key="9">
    <source>
        <dbReference type="Proteomes" id="UP000826656"/>
    </source>
</evidence>
<accession>A0ABQ7V3E5</accession>
<dbReference type="CDD" id="cd10017">
    <property type="entry name" value="B3_DNA"/>
    <property type="match status" value="1"/>
</dbReference>
<proteinExistence type="predicted"/>
<name>A0ABQ7V3E5_SOLTU</name>
<reference evidence="8 9" key="1">
    <citation type="journal article" date="2021" name="bioRxiv">
        <title>Chromosome-scale and haplotype-resolved genome assembly of a tetraploid potato cultivar.</title>
        <authorList>
            <person name="Sun H."/>
            <person name="Jiao W.-B."/>
            <person name="Krause K."/>
            <person name="Campoy J.A."/>
            <person name="Goel M."/>
            <person name="Folz-Donahue K."/>
            <person name="Kukat C."/>
            <person name="Huettel B."/>
            <person name="Schneeberger K."/>
        </authorList>
    </citation>
    <scope>NUCLEOTIDE SEQUENCE [LARGE SCALE GENOMIC DNA]</scope>
    <source>
        <strain evidence="8">SolTubOtavaFocal</strain>
        <tissue evidence="8">Leaves</tissue>
    </source>
</reference>
<dbReference type="InterPro" id="IPR003340">
    <property type="entry name" value="B3_DNA-bd"/>
</dbReference>
<organism evidence="8 9">
    <name type="scientific">Solanum tuberosum</name>
    <name type="common">Potato</name>
    <dbReference type="NCBI Taxonomy" id="4113"/>
    <lineage>
        <taxon>Eukaryota</taxon>
        <taxon>Viridiplantae</taxon>
        <taxon>Streptophyta</taxon>
        <taxon>Embryophyta</taxon>
        <taxon>Tracheophyta</taxon>
        <taxon>Spermatophyta</taxon>
        <taxon>Magnoliopsida</taxon>
        <taxon>eudicotyledons</taxon>
        <taxon>Gunneridae</taxon>
        <taxon>Pentapetalae</taxon>
        <taxon>asterids</taxon>
        <taxon>lamiids</taxon>
        <taxon>Solanales</taxon>
        <taxon>Solanaceae</taxon>
        <taxon>Solanoideae</taxon>
        <taxon>Solaneae</taxon>
        <taxon>Solanum</taxon>
    </lineage>
</organism>
<feature type="domain" description="TF-B3" evidence="7">
    <location>
        <begin position="9"/>
        <end position="103"/>
    </location>
</feature>
<keyword evidence="5" id="KW-0539">Nucleus</keyword>
<evidence type="ECO:0000256" key="2">
    <source>
        <dbReference type="ARBA" id="ARBA00023015"/>
    </source>
</evidence>
<sequence length="104" mass="11848">MLHLQCVFCLGLFVTDAHFMQIIPAAFGNRFVNKGEQFNILATLQTGSGSWLVKVHRSVNRLLLTKGMGKFICTNNLRVGDCCRFELIDEEKFILGVSIRRFPR</sequence>
<keyword evidence="9" id="KW-1185">Reference proteome</keyword>
<evidence type="ECO:0000256" key="6">
    <source>
        <dbReference type="SAM" id="SignalP"/>
    </source>
</evidence>
<evidence type="ECO:0000313" key="8">
    <source>
        <dbReference type="EMBL" id="KAH0758622.1"/>
    </source>
</evidence>
<keyword evidence="3" id="KW-0238">DNA-binding</keyword>
<evidence type="ECO:0000256" key="5">
    <source>
        <dbReference type="ARBA" id="ARBA00023242"/>
    </source>
</evidence>
<evidence type="ECO:0000256" key="4">
    <source>
        <dbReference type="ARBA" id="ARBA00023163"/>
    </source>
</evidence>
<dbReference type="Gene3D" id="2.40.330.10">
    <property type="entry name" value="DNA-binding pseudobarrel domain"/>
    <property type="match status" value="1"/>
</dbReference>
<keyword evidence="4" id="KW-0804">Transcription</keyword>
<evidence type="ECO:0000259" key="7">
    <source>
        <dbReference type="SMART" id="SM01019"/>
    </source>
</evidence>
<dbReference type="InterPro" id="IPR015300">
    <property type="entry name" value="DNA-bd_pseudobarrel_sf"/>
</dbReference>
<dbReference type="SMART" id="SM01019">
    <property type="entry name" value="B3"/>
    <property type="match status" value="1"/>
</dbReference>
<comment type="caution">
    <text evidence="8">The sequence shown here is derived from an EMBL/GenBank/DDBJ whole genome shotgun (WGS) entry which is preliminary data.</text>
</comment>
<comment type="subcellular location">
    <subcellularLocation>
        <location evidence="1">Nucleus</location>
    </subcellularLocation>
</comment>
<protein>
    <recommendedName>
        <fullName evidence="7">TF-B3 domain-containing protein</fullName>
    </recommendedName>
</protein>
<keyword evidence="6" id="KW-0732">Signal</keyword>
<feature type="signal peptide" evidence="6">
    <location>
        <begin position="1"/>
        <end position="17"/>
    </location>
</feature>